<accession>A0AAD1XK34</accession>
<dbReference type="EMBL" id="CAMPGE010015530">
    <property type="protein sequence ID" value="CAI2374144.1"/>
    <property type="molecule type" value="Genomic_DNA"/>
</dbReference>
<gene>
    <name evidence="2" type="ORF">ECRASSUSDP1_LOCUS15496</name>
</gene>
<sequence>MWKIVIGLALVCSVLARTRVTAEGTEGIGELERKGIGERYSYKELRRVFEEVVLIGELLQQGNDLEQEKIDDLDIEELTFDVKDLASNFRPFVAYFLSQGASKCALYQDSVKLDQIMKILSKRGYNETINPQKIVEIEIRKLAPNFDVSELCADYTIGSLTPSENKSFSCKMPFVPLSTMELGVELNGYPNFALKKLIDFSQKSIENCGEKRNGITTHSVLNYSWEQKTNSDLIHIQFTDQTSTPAKTYKLDLHKSFTKGYFTSPDSLTDRYLFSLSSLCPPLPAGGSPSSSEGCVWHTEQGKKMRYDQVTGQFSEDR</sequence>
<protein>
    <submittedName>
        <fullName evidence="2">Uncharacterized protein</fullName>
    </submittedName>
</protein>
<feature type="signal peptide" evidence="1">
    <location>
        <begin position="1"/>
        <end position="16"/>
    </location>
</feature>
<feature type="chain" id="PRO_5042078926" evidence="1">
    <location>
        <begin position="17"/>
        <end position="318"/>
    </location>
</feature>
<dbReference type="Proteomes" id="UP001295684">
    <property type="component" value="Unassembled WGS sequence"/>
</dbReference>
<proteinExistence type="predicted"/>
<evidence type="ECO:0000256" key="1">
    <source>
        <dbReference type="SAM" id="SignalP"/>
    </source>
</evidence>
<evidence type="ECO:0000313" key="3">
    <source>
        <dbReference type="Proteomes" id="UP001295684"/>
    </source>
</evidence>
<keyword evidence="3" id="KW-1185">Reference proteome</keyword>
<dbReference type="AlphaFoldDB" id="A0AAD1XK34"/>
<evidence type="ECO:0000313" key="2">
    <source>
        <dbReference type="EMBL" id="CAI2374144.1"/>
    </source>
</evidence>
<keyword evidence="1" id="KW-0732">Signal</keyword>
<reference evidence="2" key="1">
    <citation type="submission" date="2023-07" db="EMBL/GenBank/DDBJ databases">
        <authorList>
            <consortium name="AG Swart"/>
            <person name="Singh M."/>
            <person name="Singh A."/>
            <person name="Seah K."/>
            <person name="Emmerich C."/>
        </authorList>
    </citation>
    <scope>NUCLEOTIDE SEQUENCE</scope>
    <source>
        <strain evidence="2">DP1</strain>
    </source>
</reference>
<name>A0AAD1XK34_EUPCR</name>
<comment type="caution">
    <text evidence="2">The sequence shown here is derived from an EMBL/GenBank/DDBJ whole genome shotgun (WGS) entry which is preliminary data.</text>
</comment>
<organism evidence="2 3">
    <name type="scientific">Euplotes crassus</name>
    <dbReference type="NCBI Taxonomy" id="5936"/>
    <lineage>
        <taxon>Eukaryota</taxon>
        <taxon>Sar</taxon>
        <taxon>Alveolata</taxon>
        <taxon>Ciliophora</taxon>
        <taxon>Intramacronucleata</taxon>
        <taxon>Spirotrichea</taxon>
        <taxon>Hypotrichia</taxon>
        <taxon>Euplotida</taxon>
        <taxon>Euplotidae</taxon>
        <taxon>Moneuplotes</taxon>
    </lineage>
</organism>